<dbReference type="PANTHER" id="PTHR43437:SF3">
    <property type="entry name" value="HYDROXYACYL-THIOESTER DEHYDRATASE TYPE 2, MITOCHONDRIAL"/>
    <property type="match status" value="1"/>
</dbReference>
<dbReference type="InterPro" id="IPR050965">
    <property type="entry name" value="UPF0336/Enoyl-CoA_hydratase"/>
</dbReference>
<dbReference type="PANTHER" id="PTHR43437">
    <property type="entry name" value="HYDROXYACYL-THIOESTER DEHYDRATASE TYPE 2, MITOCHONDRIAL-RELATED"/>
    <property type="match status" value="1"/>
</dbReference>
<dbReference type="AlphaFoldDB" id="A0ABD5U453"/>
<dbReference type="EMBL" id="JBHSXH010000015">
    <property type="protein sequence ID" value="MFC6825843.1"/>
    <property type="molecule type" value="Genomic_DNA"/>
</dbReference>
<dbReference type="InterPro" id="IPR002539">
    <property type="entry name" value="MaoC-like_dom"/>
</dbReference>
<dbReference type="SUPFAM" id="SSF54637">
    <property type="entry name" value="Thioesterase/thiol ester dehydrase-isomerase"/>
    <property type="match status" value="1"/>
</dbReference>
<accession>A0ABD5U453</accession>
<keyword evidence="3" id="KW-1185">Reference proteome</keyword>
<reference evidence="2 3" key="1">
    <citation type="journal article" date="2019" name="Int. J. Syst. Evol. Microbiol.">
        <title>The Global Catalogue of Microorganisms (GCM) 10K type strain sequencing project: providing services to taxonomists for standard genome sequencing and annotation.</title>
        <authorList>
            <consortium name="The Broad Institute Genomics Platform"/>
            <consortium name="The Broad Institute Genome Sequencing Center for Infectious Disease"/>
            <person name="Wu L."/>
            <person name="Ma J."/>
        </authorList>
    </citation>
    <scope>NUCLEOTIDE SEQUENCE [LARGE SCALE GENOMIC DNA]</scope>
    <source>
        <strain evidence="2 3">YIM 94188</strain>
    </source>
</reference>
<evidence type="ECO:0000259" key="1">
    <source>
        <dbReference type="Pfam" id="PF01575"/>
    </source>
</evidence>
<dbReference type="Pfam" id="PF01575">
    <property type="entry name" value="MaoC_dehydratas"/>
    <property type="match status" value="1"/>
</dbReference>
<evidence type="ECO:0000313" key="3">
    <source>
        <dbReference type="Proteomes" id="UP001596408"/>
    </source>
</evidence>
<protein>
    <submittedName>
        <fullName evidence="2">MaoC/PaaZ C-terminal domain-containing protein</fullName>
    </submittedName>
</protein>
<feature type="domain" description="MaoC-like" evidence="1">
    <location>
        <begin position="15"/>
        <end position="108"/>
    </location>
</feature>
<dbReference type="Gene3D" id="3.10.129.10">
    <property type="entry name" value="Hotdog Thioesterase"/>
    <property type="match status" value="1"/>
</dbReference>
<comment type="caution">
    <text evidence="2">The sequence shown here is derived from an EMBL/GenBank/DDBJ whole genome shotgun (WGS) entry which is preliminary data.</text>
</comment>
<organism evidence="2 3">
    <name type="scientific">Halopelagius fulvigenes</name>
    <dbReference type="NCBI Taxonomy" id="1198324"/>
    <lineage>
        <taxon>Archaea</taxon>
        <taxon>Methanobacteriati</taxon>
        <taxon>Methanobacteriota</taxon>
        <taxon>Stenosarchaea group</taxon>
        <taxon>Halobacteria</taxon>
        <taxon>Halobacteriales</taxon>
        <taxon>Haloferacaceae</taxon>
    </lineage>
</organism>
<proteinExistence type="predicted"/>
<name>A0ABD5U453_9EURY</name>
<dbReference type="Proteomes" id="UP001596408">
    <property type="component" value="Unassembled WGS sequence"/>
</dbReference>
<dbReference type="InterPro" id="IPR029069">
    <property type="entry name" value="HotDog_dom_sf"/>
</dbReference>
<dbReference type="GO" id="GO:0016836">
    <property type="term" value="F:hydro-lyase activity"/>
    <property type="evidence" value="ECO:0007669"/>
    <property type="project" value="UniProtKB-ARBA"/>
</dbReference>
<evidence type="ECO:0000313" key="2">
    <source>
        <dbReference type="EMBL" id="MFC6825843.1"/>
    </source>
</evidence>
<gene>
    <name evidence="2" type="ORF">ACFQEV_12680</name>
</gene>
<sequence length="132" mass="14607">MTCNPPTEGDAHAFERTFTAAEVRRFAELSGDTQPRHTEPDDDGRVLVHGLLTATMPTKIGGELGVLAREMTFEFVEPVYAGTTVTCTCTVADVTERDDRYELVVEVRSEDEGGETVMTGEIAGLVWKERRR</sequence>
<dbReference type="RefSeq" id="WP_379696547.1">
    <property type="nucleotide sequence ID" value="NZ_JBHSXH010000015.1"/>
</dbReference>